<dbReference type="InterPro" id="IPR050310">
    <property type="entry name" value="VPS10-sortilin"/>
</dbReference>
<protein>
    <recommendedName>
        <fullName evidence="2">Sortilin N-terminal domain-containing protein</fullName>
    </recommendedName>
</protein>
<comment type="caution">
    <text evidence="3">The sequence shown here is derived from an EMBL/GenBank/DDBJ whole genome shotgun (WGS) entry which is preliminary data.</text>
</comment>
<dbReference type="SUPFAM" id="SSF110296">
    <property type="entry name" value="Oligoxyloglucan reducing end-specific cellobiohydrolase"/>
    <property type="match status" value="1"/>
</dbReference>
<proteinExistence type="predicted"/>
<dbReference type="AlphaFoldDB" id="A0AAU9JGE8"/>
<keyword evidence="1" id="KW-0677">Repeat</keyword>
<dbReference type="GO" id="GO:0016020">
    <property type="term" value="C:membrane"/>
    <property type="evidence" value="ECO:0007669"/>
    <property type="project" value="TreeGrafter"/>
</dbReference>
<organism evidence="3 4">
    <name type="scientific">Blepharisma stoltei</name>
    <dbReference type="NCBI Taxonomy" id="1481888"/>
    <lineage>
        <taxon>Eukaryota</taxon>
        <taxon>Sar</taxon>
        <taxon>Alveolata</taxon>
        <taxon>Ciliophora</taxon>
        <taxon>Postciliodesmatophora</taxon>
        <taxon>Heterotrichea</taxon>
        <taxon>Heterotrichida</taxon>
        <taxon>Blepharismidae</taxon>
        <taxon>Blepharisma</taxon>
    </lineage>
</organism>
<evidence type="ECO:0000313" key="3">
    <source>
        <dbReference type="EMBL" id="CAG9324152.1"/>
    </source>
</evidence>
<accession>A0AAU9JGE8</accession>
<sequence length="145" mass="17040">MLGSTGLNWLSEDCGKTIKALNYGQPMEEYHFHPTERDWGLAASWSKCSDFVGKSCKKYRAVYLTKNLGETWTKVVDYTVQFSWAYKNLAQNIRKNIPKKRIYVTRSLEEWDQKVAGWSYNVDMIKSDDFFKTSSILVPHWINFY</sequence>
<evidence type="ECO:0000313" key="4">
    <source>
        <dbReference type="Proteomes" id="UP001162131"/>
    </source>
</evidence>
<dbReference type="PANTHER" id="PTHR12106">
    <property type="entry name" value="SORTILIN RELATED"/>
    <property type="match status" value="1"/>
</dbReference>
<evidence type="ECO:0000259" key="2">
    <source>
        <dbReference type="Pfam" id="PF15902"/>
    </source>
</evidence>
<dbReference type="InterPro" id="IPR031778">
    <property type="entry name" value="Sortilin_N"/>
</dbReference>
<name>A0AAU9JGE8_9CILI</name>
<dbReference type="PANTHER" id="PTHR12106:SF27">
    <property type="entry name" value="SORTILIN-RELATED RECEPTOR"/>
    <property type="match status" value="1"/>
</dbReference>
<dbReference type="EMBL" id="CAJZBQ010000035">
    <property type="protein sequence ID" value="CAG9324152.1"/>
    <property type="molecule type" value="Genomic_DNA"/>
</dbReference>
<dbReference type="GO" id="GO:0006892">
    <property type="term" value="P:post-Golgi vesicle-mediated transport"/>
    <property type="evidence" value="ECO:0007669"/>
    <property type="project" value="TreeGrafter"/>
</dbReference>
<gene>
    <name evidence="3" type="ORF">BSTOLATCC_MIC35173</name>
</gene>
<keyword evidence="4" id="KW-1185">Reference proteome</keyword>
<dbReference type="GO" id="GO:0005794">
    <property type="term" value="C:Golgi apparatus"/>
    <property type="evidence" value="ECO:0007669"/>
    <property type="project" value="TreeGrafter"/>
</dbReference>
<dbReference type="Pfam" id="PF15902">
    <property type="entry name" value="Sortilin-Vps10"/>
    <property type="match status" value="1"/>
</dbReference>
<feature type="domain" description="Sortilin N-terminal" evidence="2">
    <location>
        <begin position="4"/>
        <end position="138"/>
    </location>
</feature>
<dbReference type="Proteomes" id="UP001162131">
    <property type="component" value="Unassembled WGS sequence"/>
</dbReference>
<evidence type="ECO:0000256" key="1">
    <source>
        <dbReference type="ARBA" id="ARBA00022737"/>
    </source>
</evidence>
<reference evidence="3" key="1">
    <citation type="submission" date="2021-09" db="EMBL/GenBank/DDBJ databases">
        <authorList>
            <consortium name="AG Swart"/>
            <person name="Singh M."/>
            <person name="Singh A."/>
            <person name="Seah K."/>
            <person name="Emmerich C."/>
        </authorList>
    </citation>
    <scope>NUCLEOTIDE SEQUENCE</scope>
    <source>
        <strain evidence="3">ATCC30299</strain>
    </source>
</reference>